<keyword evidence="2" id="KW-0378">Hydrolase</keyword>
<name>A0A5B8WAR7_9SPHI</name>
<feature type="chain" id="PRO_5022891480" evidence="1">
    <location>
        <begin position="19"/>
        <end position="576"/>
    </location>
</feature>
<proteinExistence type="predicted"/>
<dbReference type="OrthoDB" id="5505971at2"/>
<dbReference type="GO" id="GO:0004180">
    <property type="term" value="F:carboxypeptidase activity"/>
    <property type="evidence" value="ECO:0007669"/>
    <property type="project" value="UniProtKB-KW"/>
</dbReference>
<keyword evidence="1" id="KW-0732">Signal</keyword>
<protein>
    <submittedName>
        <fullName evidence="2">Carboxypeptidase-like regulatory domain-containing protein</fullName>
    </submittedName>
</protein>
<dbReference type="Pfam" id="PF13715">
    <property type="entry name" value="CarbopepD_reg_2"/>
    <property type="match status" value="1"/>
</dbReference>
<dbReference type="Proteomes" id="UP000321362">
    <property type="component" value="Chromosome"/>
</dbReference>
<dbReference type="EMBL" id="CP042437">
    <property type="protein sequence ID" value="QEC79258.1"/>
    <property type="molecule type" value="Genomic_DNA"/>
</dbReference>
<dbReference type="KEGG" id="mgk:FSB76_26140"/>
<reference evidence="2 3" key="1">
    <citation type="journal article" date="2013" name="J. Microbiol.">
        <title>Mucilaginibacter ginsenosidivorax sp. nov., with ginsenoside converting activity isolated from sediment.</title>
        <authorList>
            <person name="Kim J.K."/>
            <person name="Choi T.E."/>
            <person name="Liu Q.M."/>
            <person name="Park H.Y."/>
            <person name="Yi T.H."/>
            <person name="Yoon M.H."/>
            <person name="Kim S.C."/>
            <person name="Im W.T."/>
        </authorList>
    </citation>
    <scope>NUCLEOTIDE SEQUENCE [LARGE SCALE GENOMIC DNA]</scope>
    <source>
        <strain evidence="2 3">KHI28</strain>
    </source>
</reference>
<dbReference type="SUPFAM" id="SSF49464">
    <property type="entry name" value="Carboxypeptidase regulatory domain-like"/>
    <property type="match status" value="1"/>
</dbReference>
<dbReference type="NCBIfam" id="NF047436">
    <property type="entry name" value="LA_2272_repeat"/>
    <property type="match status" value="1"/>
</dbReference>
<keyword evidence="2" id="KW-0645">Protease</keyword>
<accession>A0A5B8WAR7</accession>
<feature type="signal peptide" evidence="1">
    <location>
        <begin position="1"/>
        <end position="18"/>
    </location>
</feature>
<keyword evidence="2" id="KW-0121">Carboxypeptidase</keyword>
<dbReference type="AlphaFoldDB" id="A0A5B8WAR7"/>
<evidence type="ECO:0000313" key="2">
    <source>
        <dbReference type="EMBL" id="QEC79258.1"/>
    </source>
</evidence>
<dbReference type="RefSeq" id="WP_147058673.1">
    <property type="nucleotide sequence ID" value="NZ_CP042437.1"/>
</dbReference>
<sequence length="576" mass="63426">MYYINRVLLLFFTVTFFACLHNRAAAQVNLARNITIHVKKQRLGTVFKTMEDKGSFYFSYNSNLIKADSLVSLDADNWTVKEVLDQMLMKRFEYKDAKGFIILRYAPLQLGLTTEKSNTENREYIITGFVADEQTGKKLPNASVYEKSLLQSAMTDQNGFFELHLKNEGRPVRLTISKELYKDTTITFLNDVQITSRPDSSLFSYVANDDNDDITKTGLGRLLLSTKQQIQAANLRGLVANAPFQASAIPNVSTHGALNGQIINIVSINAIGGYSAGVRGAEMGIIFNLDKGDVQSVQVAGAFNVVGGNVSGVQLSGLYNNVLGNVAGFQFTFLHNSIKRDLSGVQLSTYNHVRGKVSGLQIAILGNIAGKNVSGLQIGAGNIAQQKFEGIQFGIFNFAKKLRGVQLGLINVADTSSGFSFGLINYIRNGYNKLSLSSNETLNANIAIKTGSNNFYTVYTGGLRITPNSKIYGVGMGLGTVLDMGKHLTFNPEISSRYLYEGSWRYTNLLQRLDGNLNIKLGKKASLFGGPSLNFYYSDQENAVKGYGLAQNLQHNFSANQHHSWWVGWNAGFNFF</sequence>
<evidence type="ECO:0000313" key="3">
    <source>
        <dbReference type="Proteomes" id="UP000321362"/>
    </source>
</evidence>
<dbReference type="InterPro" id="IPR058093">
    <property type="entry name" value="LA_2272-like"/>
</dbReference>
<gene>
    <name evidence="2" type="ORF">FSB76_26140</name>
</gene>
<evidence type="ECO:0000256" key="1">
    <source>
        <dbReference type="SAM" id="SignalP"/>
    </source>
</evidence>
<dbReference type="PROSITE" id="PS51257">
    <property type="entry name" value="PROKAR_LIPOPROTEIN"/>
    <property type="match status" value="1"/>
</dbReference>
<organism evidence="2 3">
    <name type="scientific">Mucilaginibacter ginsenosidivorax</name>
    <dbReference type="NCBI Taxonomy" id="862126"/>
    <lineage>
        <taxon>Bacteria</taxon>
        <taxon>Pseudomonadati</taxon>
        <taxon>Bacteroidota</taxon>
        <taxon>Sphingobacteriia</taxon>
        <taxon>Sphingobacteriales</taxon>
        <taxon>Sphingobacteriaceae</taxon>
        <taxon>Mucilaginibacter</taxon>
    </lineage>
</organism>
<keyword evidence="3" id="KW-1185">Reference proteome</keyword>
<dbReference type="InterPro" id="IPR008969">
    <property type="entry name" value="CarboxyPept-like_regulatory"/>
</dbReference>
<dbReference type="Gene3D" id="2.60.40.1120">
    <property type="entry name" value="Carboxypeptidase-like, regulatory domain"/>
    <property type="match status" value="1"/>
</dbReference>